<keyword evidence="4" id="KW-1185">Reference proteome</keyword>
<evidence type="ECO:0000313" key="3">
    <source>
        <dbReference type="EMBL" id="KAH3853913.1"/>
    </source>
</evidence>
<dbReference type="EMBL" id="JAIWYP010000003">
    <property type="protein sequence ID" value="KAH3853913.1"/>
    <property type="molecule type" value="Genomic_DNA"/>
</dbReference>
<evidence type="ECO:0000313" key="4">
    <source>
        <dbReference type="Proteomes" id="UP000828390"/>
    </source>
</evidence>
<proteinExistence type="predicted"/>
<comment type="caution">
    <text evidence="3">The sequence shown here is derived from an EMBL/GenBank/DDBJ whole genome shotgun (WGS) entry which is preliminary data.</text>
</comment>
<organism evidence="3 4">
    <name type="scientific">Dreissena polymorpha</name>
    <name type="common">Zebra mussel</name>
    <name type="synonym">Mytilus polymorpha</name>
    <dbReference type="NCBI Taxonomy" id="45954"/>
    <lineage>
        <taxon>Eukaryota</taxon>
        <taxon>Metazoa</taxon>
        <taxon>Spiralia</taxon>
        <taxon>Lophotrochozoa</taxon>
        <taxon>Mollusca</taxon>
        <taxon>Bivalvia</taxon>
        <taxon>Autobranchia</taxon>
        <taxon>Heteroconchia</taxon>
        <taxon>Euheterodonta</taxon>
        <taxon>Imparidentia</taxon>
        <taxon>Neoheterodontei</taxon>
        <taxon>Myida</taxon>
        <taxon>Dreissenoidea</taxon>
        <taxon>Dreissenidae</taxon>
        <taxon>Dreissena</taxon>
    </lineage>
</organism>
<dbReference type="GO" id="GO:0015204">
    <property type="term" value="F:urea transmembrane transporter activity"/>
    <property type="evidence" value="ECO:0007669"/>
    <property type="project" value="InterPro"/>
</dbReference>
<dbReference type="PANTHER" id="PTHR46154:SF4">
    <property type="entry name" value="UREA ACTIVE TRANSPORTER"/>
    <property type="match status" value="1"/>
</dbReference>
<evidence type="ECO:0000256" key="2">
    <source>
        <dbReference type="SAM" id="Phobius"/>
    </source>
</evidence>
<protein>
    <submittedName>
        <fullName evidence="3">Uncharacterized protein</fullName>
    </submittedName>
</protein>
<name>A0A9D4L8R0_DREPO</name>
<keyword evidence="2" id="KW-0812">Transmembrane</keyword>
<dbReference type="AlphaFoldDB" id="A0A9D4L8R0"/>
<dbReference type="Proteomes" id="UP000828390">
    <property type="component" value="Unassembled WGS sequence"/>
</dbReference>
<dbReference type="GO" id="GO:0005886">
    <property type="term" value="C:plasma membrane"/>
    <property type="evidence" value="ECO:0007669"/>
    <property type="project" value="TreeGrafter"/>
</dbReference>
<keyword evidence="2" id="KW-1133">Transmembrane helix</keyword>
<keyword evidence="2" id="KW-0472">Membrane</keyword>
<dbReference type="InterPro" id="IPR031155">
    <property type="entry name" value="DUR"/>
</dbReference>
<sequence length="77" mass="8008">MGVIINSAVVPITLSMFWERLTGLAMIAGSVSGSILALIAWLIVSASYAGGLNQFGINASTCTSNSRIIRGIFGSFL</sequence>
<keyword evidence="1" id="KW-0813">Transport</keyword>
<reference evidence="3" key="2">
    <citation type="submission" date="2020-11" db="EMBL/GenBank/DDBJ databases">
        <authorList>
            <person name="McCartney M.A."/>
            <person name="Auch B."/>
            <person name="Kono T."/>
            <person name="Mallez S."/>
            <person name="Becker A."/>
            <person name="Gohl D.M."/>
            <person name="Silverstein K.A.T."/>
            <person name="Koren S."/>
            <person name="Bechman K.B."/>
            <person name="Herman A."/>
            <person name="Abrahante J.E."/>
            <person name="Garbe J."/>
        </authorList>
    </citation>
    <scope>NUCLEOTIDE SEQUENCE</scope>
    <source>
        <strain evidence="3">Duluth1</strain>
        <tissue evidence="3">Whole animal</tissue>
    </source>
</reference>
<evidence type="ECO:0000256" key="1">
    <source>
        <dbReference type="ARBA" id="ARBA00022448"/>
    </source>
</evidence>
<dbReference type="PANTHER" id="PTHR46154">
    <property type="match status" value="1"/>
</dbReference>
<reference evidence="3" key="1">
    <citation type="journal article" date="2019" name="bioRxiv">
        <title>The Genome of the Zebra Mussel, Dreissena polymorpha: A Resource for Invasive Species Research.</title>
        <authorList>
            <person name="McCartney M.A."/>
            <person name="Auch B."/>
            <person name="Kono T."/>
            <person name="Mallez S."/>
            <person name="Zhang Y."/>
            <person name="Obille A."/>
            <person name="Becker A."/>
            <person name="Abrahante J.E."/>
            <person name="Garbe J."/>
            <person name="Badalamenti J.P."/>
            <person name="Herman A."/>
            <person name="Mangelson H."/>
            <person name="Liachko I."/>
            <person name="Sullivan S."/>
            <person name="Sone E.D."/>
            <person name="Koren S."/>
            <person name="Silverstein K.A.T."/>
            <person name="Beckman K.B."/>
            <person name="Gohl D.M."/>
        </authorList>
    </citation>
    <scope>NUCLEOTIDE SEQUENCE</scope>
    <source>
        <strain evidence="3">Duluth1</strain>
        <tissue evidence="3">Whole animal</tissue>
    </source>
</reference>
<feature type="transmembrane region" description="Helical" evidence="2">
    <location>
        <begin position="24"/>
        <end position="44"/>
    </location>
</feature>
<accession>A0A9D4L8R0</accession>
<gene>
    <name evidence="3" type="ORF">DPMN_096451</name>
</gene>